<dbReference type="STRING" id="7398.A0A1A9ZTW3"/>
<reference evidence="1" key="2">
    <citation type="submission" date="2020-05" db="UniProtKB">
        <authorList>
            <consortium name="EnsemblMetazoa"/>
        </authorList>
    </citation>
    <scope>IDENTIFICATION</scope>
    <source>
        <strain evidence="1">IAEA</strain>
    </source>
</reference>
<keyword evidence="2" id="KW-1185">Reference proteome</keyword>
<reference evidence="2" key="1">
    <citation type="submission" date="2014-03" db="EMBL/GenBank/DDBJ databases">
        <authorList>
            <person name="Aksoy S."/>
            <person name="Warren W."/>
            <person name="Wilson R.K."/>
        </authorList>
    </citation>
    <scope>NUCLEOTIDE SEQUENCE [LARGE SCALE GENOMIC DNA]</scope>
    <source>
        <strain evidence="2">IAEA</strain>
    </source>
</reference>
<dbReference type="AlphaFoldDB" id="A0A1A9ZTW3"/>
<dbReference type="VEuPathDB" id="VectorBase:GPAI024844"/>
<protein>
    <submittedName>
        <fullName evidence="1">Uncharacterized protein</fullName>
    </submittedName>
</protein>
<evidence type="ECO:0000313" key="1">
    <source>
        <dbReference type="EnsemblMetazoa" id="GPAI024844-PA"/>
    </source>
</evidence>
<proteinExistence type="predicted"/>
<evidence type="ECO:0000313" key="2">
    <source>
        <dbReference type="Proteomes" id="UP000092445"/>
    </source>
</evidence>
<dbReference type="EnsemblMetazoa" id="GPAI024844-RA">
    <property type="protein sequence ID" value="GPAI024844-PA"/>
    <property type="gene ID" value="GPAI024844"/>
</dbReference>
<organism evidence="1 2">
    <name type="scientific">Glossina pallidipes</name>
    <name type="common">Tsetse fly</name>
    <dbReference type="NCBI Taxonomy" id="7398"/>
    <lineage>
        <taxon>Eukaryota</taxon>
        <taxon>Metazoa</taxon>
        <taxon>Ecdysozoa</taxon>
        <taxon>Arthropoda</taxon>
        <taxon>Hexapoda</taxon>
        <taxon>Insecta</taxon>
        <taxon>Pterygota</taxon>
        <taxon>Neoptera</taxon>
        <taxon>Endopterygota</taxon>
        <taxon>Diptera</taxon>
        <taxon>Brachycera</taxon>
        <taxon>Muscomorpha</taxon>
        <taxon>Hippoboscoidea</taxon>
        <taxon>Glossinidae</taxon>
        <taxon>Glossina</taxon>
    </lineage>
</organism>
<sequence length="239" mass="27216">MVTFISSRQRAGNFCLVKLKKRGKRLKLRNAFDTATRIFHQLYELTASSSNDDDNDVEEDGIVKNEFNAIPSCIKAIQAAQPTEFCHRSKEVENAEHEIYEESLEPIVLFVHATASIERGYSDQLVKQVLMNYTQPDKVNNDSAHTHSGGNLKSNNLICTSDVVYLGVYIIKYCEVINHSSCFRHTRQDRHKCVNKTACQSSEEKISGLTHWLKTQCVILEKRVMATAMATFKWMNGCF</sequence>
<dbReference type="Proteomes" id="UP000092445">
    <property type="component" value="Unassembled WGS sequence"/>
</dbReference>
<accession>A0A1A9ZTW3</accession>
<name>A0A1A9ZTW3_GLOPL</name>